<dbReference type="Proteomes" id="UP000663891">
    <property type="component" value="Unassembled WGS sequence"/>
</dbReference>
<dbReference type="SMART" id="SM00609">
    <property type="entry name" value="VIT"/>
    <property type="match status" value="1"/>
</dbReference>
<comment type="caution">
    <text evidence="3">The sequence shown here is derived from an EMBL/GenBank/DDBJ whole genome shotgun (WGS) entry which is preliminary data.</text>
</comment>
<dbReference type="PANTHER" id="PTHR45737:SF6">
    <property type="entry name" value="VON WILLEBRAND FACTOR A DOMAIN-CONTAINING PROTEIN 5A"/>
    <property type="match status" value="1"/>
</dbReference>
<name>A0A815TQ41_9BILA</name>
<dbReference type="AlphaFoldDB" id="A0A815TQ41"/>
<dbReference type="InterPro" id="IPR036465">
    <property type="entry name" value="vWFA_dom_sf"/>
</dbReference>
<dbReference type="InterPro" id="IPR002035">
    <property type="entry name" value="VWF_A"/>
</dbReference>
<dbReference type="Proteomes" id="UP000663881">
    <property type="component" value="Unassembled WGS sequence"/>
</dbReference>
<proteinExistence type="predicted"/>
<evidence type="ECO:0000259" key="2">
    <source>
        <dbReference type="PROSITE" id="PS51468"/>
    </source>
</evidence>
<feature type="domain" description="VIT" evidence="2">
    <location>
        <begin position="19"/>
        <end position="149"/>
    </location>
</feature>
<dbReference type="InterPro" id="IPR013694">
    <property type="entry name" value="VIT"/>
</dbReference>
<dbReference type="PANTHER" id="PTHR45737">
    <property type="entry name" value="VON WILLEBRAND FACTOR A DOMAIN-CONTAINING PROTEIN 5A"/>
    <property type="match status" value="1"/>
</dbReference>
<evidence type="ECO:0000313" key="3">
    <source>
        <dbReference type="EMBL" id="CAF1506003.1"/>
    </source>
</evidence>
<dbReference type="PROSITE" id="PS51468">
    <property type="entry name" value="VIT"/>
    <property type="match status" value="1"/>
</dbReference>
<sequence length="784" mass="88188">MILFLFVQLNGQRLEIKRNSIDSSIDLSESLYVPLKKVDVNVTIDSFAADVSITQIFYNNENIPIEAVYYFPIEEQAAIYSFVARINDREIFAELKEKNEAQKEYIVALQNNHGAYLLEQDEKSSDNFIINIGALSPLTECIITISYVTELDFIDGSILRFVVPTTIAPRYNSQQTGSSSFAGPTTQYVQNSPYTIDFRCNIKKITDSKGQLLIRKVSSSSHPIEIDVHRSDIYVVTFARENTHLDRDILINIELIKNQTNTILTVDSNAIMVTFLPTEDDCRQGGNDNQTNEFIFLVDCSGSMSSEDKIGLTKKAIILFLKSLSPYSYFNIIRFGSTYSLLFPEVTVISNQLNLQKAEKIINQMEADLGGTELFTPLQWLKDHPPIKGRSRQIFLLTDGEISDVSHVLDLCRSMSLSTRIFSFGLGMSPSRALIKGLARATNGRFVFIPPHERVDIYVQEQLYRALQPSITGIRAKWNLGENNVSTAPTRLPPVYANDRLTIYGLTNNTITLPLDDNFSVRFYMDENDYQLGEAHFDRISLVENSGTISRLAAKALILELQHVKELNTGSLQSRFRDQTDLNEETRKKRIIELSLKYNILSPYTAFIAIEKRVNQNNDNMILREIPIHISADDQHLIPPSGAIFTTTTTATTTTSTTLYSSNIRSVPTTDRTTTTTTTATTLYASDSRSVLTTTTSDSYDVSSTADTTEPLSSSVYLESFEHDNSYRVEALKILFDTSAVTMDTCDKTSSSCSFSHSSNNGQTSTFSSWFALFVPLFFFMTVY</sequence>
<dbReference type="EMBL" id="CAJNON010002288">
    <property type="protein sequence ID" value="CAF1506003.1"/>
    <property type="molecule type" value="Genomic_DNA"/>
</dbReference>
<dbReference type="Gene3D" id="3.40.50.410">
    <property type="entry name" value="von Willebrand factor, type A domain"/>
    <property type="match status" value="1"/>
</dbReference>
<evidence type="ECO:0000259" key="1">
    <source>
        <dbReference type="PROSITE" id="PS50234"/>
    </source>
</evidence>
<gene>
    <name evidence="4" type="ORF">OKA104_LOCUS27248</name>
    <name evidence="3" type="ORF">VCS650_LOCUS42508</name>
</gene>
<dbReference type="SUPFAM" id="SSF53300">
    <property type="entry name" value="vWA-like"/>
    <property type="match status" value="1"/>
</dbReference>
<dbReference type="Pfam" id="PF13768">
    <property type="entry name" value="VWA_3"/>
    <property type="match status" value="1"/>
</dbReference>
<accession>A0A815TQ41</accession>
<dbReference type="EMBL" id="CAJOAY010002481">
    <property type="protein sequence ID" value="CAF3956089.1"/>
    <property type="molecule type" value="Genomic_DNA"/>
</dbReference>
<evidence type="ECO:0000313" key="5">
    <source>
        <dbReference type="Proteomes" id="UP000663891"/>
    </source>
</evidence>
<dbReference type="Pfam" id="PF08487">
    <property type="entry name" value="VIT"/>
    <property type="match status" value="1"/>
</dbReference>
<dbReference type="OrthoDB" id="1729737at2759"/>
<evidence type="ECO:0000313" key="4">
    <source>
        <dbReference type="EMBL" id="CAF3956089.1"/>
    </source>
</evidence>
<feature type="domain" description="VWFA" evidence="1">
    <location>
        <begin position="293"/>
        <end position="467"/>
    </location>
</feature>
<dbReference type="SMART" id="SM00327">
    <property type="entry name" value="VWA"/>
    <property type="match status" value="1"/>
</dbReference>
<organism evidence="3 5">
    <name type="scientific">Adineta steineri</name>
    <dbReference type="NCBI Taxonomy" id="433720"/>
    <lineage>
        <taxon>Eukaryota</taxon>
        <taxon>Metazoa</taxon>
        <taxon>Spiralia</taxon>
        <taxon>Gnathifera</taxon>
        <taxon>Rotifera</taxon>
        <taxon>Eurotatoria</taxon>
        <taxon>Bdelloidea</taxon>
        <taxon>Adinetida</taxon>
        <taxon>Adinetidae</taxon>
        <taxon>Adineta</taxon>
    </lineage>
</organism>
<dbReference type="PROSITE" id="PS50234">
    <property type="entry name" value="VWFA"/>
    <property type="match status" value="1"/>
</dbReference>
<protein>
    <submittedName>
        <fullName evidence="3">Uncharacterized protein</fullName>
    </submittedName>
</protein>
<reference evidence="3" key="1">
    <citation type="submission" date="2021-02" db="EMBL/GenBank/DDBJ databases">
        <authorList>
            <person name="Nowell W R."/>
        </authorList>
    </citation>
    <scope>NUCLEOTIDE SEQUENCE</scope>
</reference>